<dbReference type="Pfam" id="PF09224">
    <property type="entry name" value="DUF1961"/>
    <property type="match status" value="1"/>
</dbReference>
<evidence type="ECO:0000313" key="2">
    <source>
        <dbReference type="Proteomes" id="UP000693672"/>
    </source>
</evidence>
<dbReference type="EMBL" id="CAJVAS010000009">
    <property type="protein sequence ID" value="CAG7623557.1"/>
    <property type="molecule type" value="Genomic_DNA"/>
</dbReference>
<dbReference type="RefSeq" id="WP_218092315.1">
    <property type="nucleotide sequence ID" value="NZ_CAJVAS010000009.1"/>
</dbReference>
<gene>
    <name evidence="1" type="primary">yesU</name>
    <name evidence="1" type="ORF">PAESOLCIP111_02535</name>
</gene>
<protein>
    <recommendedName>
        <fullName evidence="3">DUF1961 family protein</fullName>
    </recommendedName>
</protein>
<proteinExistence type="predicted"/>
<evidence type="ECO:0008006" key="3">
    <source>
        <dbReference type="Google" id="ProtNLM"/>
    </source>
</evidence>
<reference evidence="1" key="1">
    <citation type="submission" date="2021-06" db="EMBL/GenBank/DDBJ databases">
        <authorList>
            <person name="Criscuolo A."/>
        </authorList>
    </citation>
    <scope>NUCLEOTIDE SEQUENCE</scope>
    <source>
        <strain evidence="1">CIP111600</strain>
    </source>
</reference>
<sequence length="217" mass="24973">MLIYENPLASSEDVRDFILEGEAALSFPLNRMRLESVKDPAEGQKSNYVFWCPVVFPADIRIEWEFRPIREPGLCIMFFAASGKDGEDLFSPKLARRTGEYDMYHHGEMDAYHLSYFRRRYPEERAFHTCNLRKSYGFHLVAQGADPIPGVEDASRAYRLQLEKRQGRITFIVDGLTVLQWEDDGEAFGDVLGEGRIGFRQMAPLIGEYANLKVYSL</sequence>
<keyword evidence="2" id="KW-1185">Reference proteome</keyword>
<dbReference type="InterPro" id="IPR015305">
    <property type="entry name" value="DUF1961"/>
</dbReference>
<accession>A0A916NX84</accession>
<organism evidence="1 2">
    <name type="scientific">Paenibacillus solanacearum</name>
    <dbReference type="NCBI Taxonomy" id="2048548"/>
    <lineage>
        <taxon>Bacteria</taxon>
        <taxon>Bacillati</taxon>
        <taxon>Bacillota</taxon>
        <taxon>Bacilli</taxon>
        <taxon>Bacillales</taxon>
        <taxon>Paenibacillaceae</taxon>
        <taxon>Paenibacillus</taxon>
    </lineage>
</organism>
<dbReference type="Proteomes" id="UP000693672">
    <property type="component" value="Unassembled WGS sequence"/>
</dbReference>
<comment type="caution">
    <text evidence="1">The sequence shown here is derived from an EMBL/GenBank/DDBJ whole genome shotgun (WGS) entry which is preliminary data.</text>
</comment>
<name>A0A916NX84_9BACL</name>
<dbReference type="AlphaFoldDB" id="A0A916NX84"/>
<evidence type="ECO:0000313" key="1">
    <source>
        <dbReference type="EMBL" id="CAG7623557.1"/>
    </source>
</evidence>